<dbReference type="InParanoid" id="T1G6F0"/>
<dbReference type="EnsemblMetazoa" id="HelroT86659">
    <property type="protein sequence ID" value="HelroP86659"/>
    <property type="gene ID" value="HelroG86659"/>
</dbReference>
<dbReference type="GO" id="GO:0003723">
    <property type="term" value="F:RNA binding"/>
    <property type="evidence" value="ECO:0000318"/>
    <property type="project" value="GO_Central"/>
</dbReference>
<proteinExistence type="inferred from homology"/>
<dbReference type="EMBL" id="KB097519">
    <property type="protein sequence ID" value="ESN95546.1"/>
    <property type="molecule type" value="Genomic_DNA"/>
</dbReference>
<evidence type="ECO:0000256" key="1">
    <source>
        <dbReference type="ARBA" id="ARBA00004331"/>
    </source>
</evidence>
<gene>
    <name evidence="15" type="primary">20216647</name>
    <name evidence="14" type="ORF">HELRODRAFT_86659</name>
</gene>
<dbReference type="GO" id="GO:0005829">
    <property type="term" value="C:cytosol"/>
    <property type="evidence" value="ECO:0000318"/>
    <property type="project" value="GO_Central"/>
</dbReference>
<dbReference type="GeneID" id="20216647"/>
<evidence type="ECO:0000256" key="2">
    <source>
        <dbReference type="ARBA" id="ARBA00005601"/>
    </source>
</evidence>
<keyword evidence="9" id="KW-0694">RNA-binding</keyword>
<protein>
    <recommendedName>
        <fullName evidence="3">RNA helicase</fullName>
        <ecNumber evidence="3">3.6.4.13</ecNumber>
    </recommendedName>
</protein>
<evidence type="ECO:0000313" key="16">
    <source>
        <dbReference type="Proteomes" id="UP000015101"/>
    </source>
</evidence>
<evidence type="ECO:0000259" key="13">
    <source>
        <dbReference type="Pfam" id="PF13087"/>
    </source>
</evidence>
<dbReference type="Pfam" id="PF13087">
    <property type="entry name" value="AAA_12"/>
    <property type="match status" value="1"/>
</dbReference>
<dbReference type="Pfam" id="PF13086">
    <property type="entry name" value="AAA_11"/>
    <property type="match status" value="2"/>
</dbReference>
<dbReference type="GO" id="GO:0043186">
    <property type="term" value="C:P granule"/>
    <property type="evidence" value="ECO:0000318"/>
    <property type="project" value="GO_Central"/>
</dbReference>
<dbReference type="InterPro" id="IPR027417">
    <property type="entry name" value="P-loop_NTPase"/>
</dbReference>
<dbReference type="GO" id="GO:0005524">
    <property type="term" value="F:ATP binding"/>
    <property type="evidence" value="ECO:0007669"/>
    <property type="project" value="UniProtKB-KW"/>
</dbReference>
<comment type="catalytic activity">
    <reaction evidence="11">
        <text>ATP + H2O = ADP + phosphate + H(+)</text>
        <dbReference type="Rhea" id="RHEA:13065"/>
        <dbReference type="ChEBI" id="CHEBI:15377"/>
        <dbReference type="ChEBI" id="CHEBI:15378"/>
        <dbReference type="ChEBI" id="CHEBI:30616"/>
        <dbReference type="ChEBI" id="CHEBI:43474"/>
        <dbReference type="ChEBI" id="CHEBI:456216"/>
        <dbReference type="EC" id="3.6.4.13"/>
    </reaction>
</comment>
<comment type="similarity">
    <text evidence="2">Belongs to the DNA2/NAM7 helicase family. SDE3 subfamily.</text>
</comment>
<evidence type="ECO:0000313" key="15">
    <source>
        <dbReference type="EnsemblMetazoa" id="HelroP86659"/>
    </source>
</evidence>
<dbReference type="InterPro" id="IPR047187">
    <property type="entry name" value="SF1_C_Upf1"/>
</dbReference>
<accession>T1G6F0</accession>
<reference evidence="16" key="1">
    <citation type="submission" date="2012-12" db="EMBL/GenBank/DDBJ databases">
        <authorList>
            <person name="Hellsten U."/>
            <person name="Grimwood J."/>
            <person name="Chapman J.A."/>
            <person name="Shapiro H."/>
            <person name="Aerts A."/>
            <person name="Otillar R.P."/>
            <person name="Terry A.Y."/>
            <person name="Boore J.L."/>
            <person name="Simakov O."/>
            <person name="Marletaz F."/>
            <person name="Cho S.-J."/>
            <person name="Edsinger-Gonzales E."/>
            <person name="Havlak P."/>
            <person name="Kuo D.-H."/>
            <person name="Larsson T."/>
            <person name="Lv J."/>
            <person name="Arendt D."/>
            <person name="Savage R."/>
            <person name="Osoegawa K."/>
            <person name="de Jong P."/>
            <person name="Lindberg D.R."/>
            <person name="Seaver E.C."/>
            <person name="Weisblat D.A."/>
            <person name="Putnam N.H."/>
            <person name="Grigoriev I.V."/>
            <person name="Rokhsar D.S."/>
        </authorList>
    </citation>
    <scope>NUCLEOTIDE SEQUENCE</scope>
</reference>
<dbReference type="CDD" id="cd18038">
    <property type="entry name" value="DEXXQc_Helz-like"/>
    <property type="match status" value="1"/>
</dbReference>
<dbReference type="EMBL" id="AMQM01006808">
    <property type="status" value="NOT_ANNOTATED_CDS"/>
    <property type="molecule type" value="Genomic_DNA"/>
</dbReference>
<evidence type="ECO:0000256" key="6">
    <source>
        <dbReference type="ARBA" id="ARBA00022801"/>
    </source>
</evidence>
<dbReference type="InterPro" id="IPR041677">
    <property type="entry name" value="DNA2/NAM7_AAA_11"/>
</dbReference>
<dbReference type="CDD" id="cd18808">
    <property type="entry name" value="SF1_C_Upf1"/>
    <property type="match status" value="1"/>
</dbReference>
<dbReference type="SUPFAM" id="SSF52540">
    <property type="entry name" value="P-loop containing nucleoside triphosphate hydrolases"/>
    <property type="match status" value="1"/>
</dbReference>
<feature type="domain" description="DNA2/NAM7 helicase-like C-terminal" evidence="13">
    <location>
        <begin position="283"/>
        <end position="472"/>
    </location>
</feature>
<dbReference type="EC" id="3.6.4.13" evidence="3"/>
<sequence>SFCEKWVKGMKLDIRFTFNRLSHRLQHRSVDLALEHSLTHFYLFPQYTDTDPNAEYTKIQQFYNRNIGNNEQQMLAINNIVNNTSQDMPFVIFGPPGTGKTSTIVEAIVQIYNRDRTSNILACTPSNRSCDLLVERMLVFGVKPKDVFRMYAASYNIAQIPAPIKNCSNAAGNFIFMPAKEQLQSNYRIIVCTLATSGRLVTANLKSGHFSYVFIDEIGQATEPEALIPLAGICEPDVADVHVVIAGDPKQLGPVLRSTTAIKFGLGSSNCNEQLRQHSHYDNNYIVKLLNNYRCHPSLLQVSNELFYDNELIPSADPVFVGQYLRWDKLPNPAMPLIFHGVRGKDERESSSPSFFNIQEIVQVKFYVDELMTSSLRVSCQDIGIITPYRKQVIVHKLKQALRGSRYKDITVASVEEYQGREKKVIIISTVRSTKHFMLYDAKFNVGFLKNPKRFNVAITRCQCLLIVIGDPHLLTADPCWRKLLMYCVTNNCYVGTPFKLNENEELSDETDILDTQLDASPIQNINDADGVVGIKENKDSNVDDTILNLNDMCQLFKEMQLEQLAS</sequence>
<evidence type="ECO:0000256" key="8">
    <source>
        <dbReference type="ARBA" id="ARBA00022840"/>
    </source>
</evidence>
<dbReference type="RefSeq" id="XP_009026308.1">
    <property type="nucleotide sequence ID" value="XM_009028060.1"/>
</dbReference>
<keyword evidence="8" id="KW-0067">ATP-binding</keyword>
<feature type="domain" description="DNA2/NAM7 helicase helicase" evidence="12">
    <location>
        <begin position="181"/>
        <end position="258"/>
    </location>
</feature>
<dbReference type="CTD" id="20216647"/>
<keyword evidence="16" id="KW-1185">Reference proteome</keyword>
<evidence type="ECO:0000256" key="9">
    <source>
        <dbReference type="ARBA" id="ARBA00022884"/>
    </source>
</evidence>
<comment type="subcellular location">
    <subcellularLocation>
        <location evidence="1">Cytoplasm</location>
        <location evidence="1">Cytoplasmic ribonucleoprotein granule</location>
    </subcellularLocation>
</comment>
<keyword evidence="10" id="KW-0943">RNA-mediated gene silencing</keyword>
<feature type="domain" description="DNA2/NAM7 helicase helicase" evidence="12">
    <location>
        <begin position="70"/>
        <end position="151"/>
    </location>
</feature>
<dbReference type="FunCoup" id="T1G6F0">
    <property type="interactions" value="154"/>
</dbReference>
<evidence type="ECO:0000256" key="3">
    <source>
        <dbReference type="ARBA" id="ARBA00012552"/>
    </source>
</evidence>
<dbReference type="GO" id="GO:0035194">
    <property type="term" value="P:regulatory ncRNA-mediated post-transcriptional gene silencing"/>
    <property type="evidence" value="ECO:0000318"/>
    <property type="project" value="GO_Central"/>
</dbReference>
<dbReference type="OrthoDB" id="6513042at2759"/>
<dbReference type="GO" id="GO:0032574">
    <property type="term" value="F:5'-3' RNA helicase activity"/>
    <property type="evidence" value="ECO:0007669"/>
    <property type="project" value="InterPro"/>
</dbReference>
<evidence type="ECO:0000256" key="5">
    <source>
        <dbReference type="ARBA" id="ARBA00022741"/>
    </source>
</evidence>
<dbReference type="Gene3D" id="3.40.50.300">
    <property type="entry name" value="P-loop containing nucleotide triphosphate hydrolases"/>
    <property type="match status" value="2"/>
</dbReference>
<dbReference type="PANTHER" id="PTHR45418:SF1">
    <property type="entry name" value="CANCER_TESTIS ANTIGEN 55"/>
    <property type="match status" value="1"/>
</dbReference>
<evidence type="ECO:0000256" key="10">
    <source>
        <dbReference type="ARBA" id="ARBA00023158"/>
    </source>
</evidence>
<dbReference type="eggNOG" id="KOG1804">
    <property type="taxonomic scope" value="Eukaryota"/>
</dbReference>
<evidence type="ECO:0000256" key="4">
    <source>
        <dbReference type="ARBA" id="ARBA00022490"/>
    </source>
</evidence>
<evidence type="ECO:0000313" key="14">
    <source>
        <dbReference type="EMBL" id="ESN95546.1"/>
    </source>
</evidence>
<reference evidence="15" key="3">
    <citation type="submission" date="2015-06" db="UniProtKB">
        <authorList>
            <consortium name="EnsemblMetazoa"/>
        </authorList>
    </citation>
    <scope>IDENTIFICATION</scope>
</reference>
<dbReference type="STRING" id="6412.T1G6F0"/>
<keyword evidence="6" id="KW-0378">Hydrolase</keyword>
<keyword evidence="4" id="KW-0963">Cytoplasm</keyword>
<dbReference type="HOGENOM" id="CLU_001666_6_4_1"/>
<name>T1G6F0_HELRO</name>
<dbReference type="InterPro" id="IPR041679">
    <property type="entry name" value="DNA2/NAM7-like_C"/>
</dbReference>
<evidence type="ECO:0000256" key="7">
    <source>
        <dbReference type="ARBA" id="ARBA00022806"/>
    </source>
</evidence>
<dbReference type="AlphaFoldDB" id="T1G6F0"/>
<organism evidence="15 16">
    <name type="scientific">Helobdella robusta</name>
    <name type="common">Californian leech</name>
    <dbReference type="NCBI Taxonomy" id="6412"/>
    <lineage>
        <taxon>Eukaryota</taxon>
        <taxon>Metazoa</taxon>
        <taxon>Spiralia</taxon>
        <taxon>Lophotrochozoa</taxon>
        <taxon>Annelida</taxon>
        <taxon>Clitellata</taxon>
        <taxon>Hirudinea</taxon>
        <taxon>Rhynchobdellida</taxon>
        <taxon>Glossiphoniidae</taxon>
        <taxon>Helobdella</taxon>
    </lineage>
</organism>
<dbReference type="Proteomes" id="UP000015101">
    <property type="component" value="Unassembled WGS sequence"/>
</dbReference>
<dbReference type="OMA" id="IDECGSC"/>
<dbReference type="InterPro" id="IPR026122">
    <property type="entry name" value="MOV-10/SDE3_DEXXQ/H-box"/>
</dbReference>
<keyword evidence="7" id="KW-0347">Helicase</keyword>
<dbReference type="FunFam" id="3.40.50.300:FF:000608">
    <property type="entry name" value="Mov10 RISC complex RNA helicase"/>
    <property type="match status" value="1"/>
</dbReference>
<reference evidence="14 16" key="2">
    <citation type="journal article" date="2013" name="Nature">
        <title>Insights into bilaterian evolution from three spiralian genomes.</title>
        <authorList>
            <person name="Simakov O."/>
            <person name="Marletaz F."/>
            <person name="Cho S.J."/>
            <person name="Edsinger-Gonzales E."/>
            <person name="Havlak P."/>
            <person name="Hellsten U."/>
            <person name="Kuo D.H."/>
            <person name="Larsson T."/>
            <person name="Lv J."/>
            <person name="Arendt D."/>
            <person name="Savage R."/>
            <person name="Osoegawa K."/>
            <person name="de Jong P."/>
            <person name="Grimwood J."/>
            <person name="Chapman J.A."/>
            <person name="Shapiro H."/>
            <person name="Aerts A."/>
            <person name="Otillar R.P."/>
            <person name="Terry A.Y."/>
            <person name="Boore J.L."/>
            <person name="Grigoriev I.V."/>
            <person name="Lindberg D.R."/>
            <person name="Seaver E.C."/>
            <person name="Weisblat D.A."/>
            <person name="Putnam N.H."/>
            <person name="Rokhsar D.S."/>
        </authorList>
    </citation>
    <scope>NUCLEOTIDE SEQUENCE</scope>
</reference>
<evidence type="ECO:0000256" key="11">
    <source>
        <dbReference type="ARBA" id="ARBA00047984"/>
    </source>
</evidence>
<keyword evidence="5" id="KW-0547">Nucleotide-binding</keyword>
<dbReference type="GO" id="GO:0016787">
    <property type="term" value="F:hydrolase activity"/>
    <property type="evidence" value="ECO:0007669"/>
    <property type="project" value="UniProtKB-KW"/>
</dbReference>
<dbReference type="KEGG" id="hro:HELRODRAFT_86659"/>
<dbReference type="PANTHER" id="PTHR45418">
    <property type="entry name" value="CANCER/TESTIS ANTIGEN 55"/>
    <property type="match status" value="1"/>
</dbReference>
<evidence type="ECO:0000259" key="12">
    <source>
        <dbReference type="Pfam" id="PF13086"/>
    </source>
</evidence>